<keyword evidence="2" id="KW-1133">Transmembrane helix</keyword>
<feature type="compositionally biased region" description="Pro residues" evidence="1">
    <location>
        <begin position="66"/>
        <end position="79"/>
    </location>
</feature>
<evidence type="ECO:0000256" key="1">
    <source>
        <dbReference type="SAM" id="MobiDB-lite"/>
    </source>
</evidence>
<keyword evidence="5" id="KW-1185">Reference proteome</keyword>
<protein>
    <recommendedName>
        <fullName evidence="3">NodB homology domain-containing protein</fullName>
    </recommendedName>
</protein>
<evidence type="ECO:0000256" key="2">
    <source>
        <dbReference type="SAM" id="Phobius"/>
    </source>
</evidence>
<dbReference type="Proteomes" id="UP001501570">
    <property type="component" value="Unassembled WGS sequence"/>
</dbReference>
<dbReference type="CDD" id="cd10917">
    <property type="entry name" value="CE4_NodB_like_6s_7s"/>
    <property type="match status" value="1"/>
</dbReference>
<proteinExistence type="predicted"/>
<dbReference type="PROSITE" id="PS51677">
    <property type="entry name" value="NODB"/>
    <property type="match status" value="1"/>
</dbReference>
<dbReference type="Pfam" id="PF01522">
    <property type="entry name" value="Polysacc_deac_1"/>
    <property type="match status" value="1"/>
</dbReference>
<dbReference type="InterPro" id="IPR002509">
    <property type="entry name" value="NODB_dom"/>
</dbReference>
<sequence>MDKPTNRRRYTAAITAVTTAVALLLIGFVVHSTHHGHARPLSQRSAAARAADGSRDLPAVVAPSPSGSPAPVAPMPTDPTGPDGAVQSTENNNLALTFDDGPDPTNTPQVLALLAKYHVTATFCLIGQNVAAYPDLVKQIVAGGNTICDHSWDHDEQMAGKSLSYIDDEITRCADAIHQADPDAVIHYYRQPGGNWSPTIVSEAMRRGMTPLDWSVDTNDWQTPGVASIESTVLNDAVPGSIVLMHDGGGDRSQTITALQTLLPTLVTKFQLQPMPTTPVSAAPSP</sequence>
<accession>A0ABP9SVA1</accession>
<dbReference type="EMBL" id="BAABJQ010000053">
    <property type="protein sequence ID" value="GAA5201764.1"/>
    <property type="molecule type" value="Genomic_DNA"/>
</dbReference>
<keyword evidence="2" id="KW-0812">Transmembrane</keyword>
<feature type="transmembrane region" description="Helical" evidence="2">
    <location>
        <begin position="12"/>
        <end position="30"/>
    </location>
</feature>
<evidence type="ECO:0000259" key="3">
    <source>
        <dbReference type="PROSITE" id="PS51677"/>
    </source>
</evidence>
<keyword evidence="2" id="KW-0472">Membrane</keyword>
<dbReference type="RefSeq" id="WP_345639193.1">
    <property type="nucleotide sequence ID" value="NZ_BAABJQ010000053.1"/>
</dbReference>
<dbReference type="PANTHER" id="PTHR10587">
    <property type="entry name" value="GLYCOSYL TRANSFERASE-RELATED"/>
    <property type="match status" value="1"/>
</dbReference>
<evidence type="ECO:0000313" key="4">
    <source>
        <dbReference type="EMBL" id="GAA5201764.1"/>
    </source>
</evidence>
<reference evidence="5" key="1">
    <citation type="journal article" date="2019" name="Int. J. Syst. Evol. Microbiol.">
        <title>The Global Catalogue of Microorganisms (GCM) 10K type strain sequencing project: providing services to taxonomists for standard genome sequencing and annotation.</title>
        <authorList>
            <consortium name="The Broad Institute Genomics Platform"/>
            <consortium name="The Broad Institute Genome Sequencing Center for Infectious Disease"/>
            <person name="Wu L."/>
            <person name="Ma J."/>
        </authorList>
    </citation>
    <scope>NUCLEOTIDE SEQUENCE [LARGE SCALE GENOMIC DNA]</scope>
    <source>
        <strain evidence="5">JCM 18304</strain>
    </source>
</reference>
<evidence type="ECO:0000313" key="5">
    <source>
        <dbReference type="Proteomes" id="UP001501570"/>
    </source>
</evidence>
<feature type="domain" description="NodB homology" evidence="3">
    <location>
        <begin position="92"/>
        <end position="275"/>
    </location>
</feature>
<dbReference type="PANTHER" id="PTHR10587:SF137">
    <property type="entry name" value="4-DEOXY-4-FORMAMIDO-L-ARABINOSE-PHOSPHOUNDECAPRENOL DEFORMYLASE ARND-RELATED"/>
    <property type="match status" value="1"/>
</dbReference>
<feature type="compositionally biased region" description="Low complexity" evidence="1">
    <location>
        <begin position="39"/>
        <end position="51"/>
    </location>
</feature>
<dbReference type="Gene3D" id="3.20.20.370">
    <property type="entry name" value="Glycoside hydrolase/deacetylase"/>
    <property type="match status" value="1"/>
</dbReference>
<name>A0ABP9SVA1_9ACTN</name>
<dbReference type="InterPro" id="IPR011330">
    <property type="entry name" value="Glyco_hydro/deAcase_b/a-brl"/>
</dbReference>
<feature type="region of interest" description="Disordered" evidence="1">
    <location>
        <begin position="37"/>
        <end position="89"/>
    </location>
</feature>
<comment type="caution">
    <text evidence="4">The sequence shown here is derived from an EMBL/GenBank/DDBJ whole genome shotgun (WGS) entry which is preliminary data.</text>
</comment>
<organism evidence="4 5">
    <name type="scientific">Rugosimonospora acidiphila</name>
    <dbReference type="NCBI Taxonomy" id="556531"/>
    <lineage>
        <taxon>Bacteria</taxon>
        <taxon>Bacillati</taxon>
        <taxon>Actinomycetota</taxon>
        <taxon>Actinomycetes</taxon>
        <taxon>Micromonosporales</taxon>
        <taxon>Micromonosporaceae</taxon>
        <taxon>Rugosimonospora</taxon>
    </lineage>
</organism>
<dbReference type="SUPFAM" id="SSF88713">
    <property type="entry name" value="Glycoside hydrolase/deacetylase"/>
    <property type="match status" value="1"/>
</dbReference>
<gene>
    <name evidence="4" type="ORF">GCM10023322_82420</name>
</gene>
<dbReference type="InterPro" id="IPR050248">
    <property type="entry name" value="Polysacc_deacetylase_ArnD"/>
</dbReference>